<accession>A0A9N9WVI3</accession>
<dbReference type="PROSITE" id="PS51665">
    <property type="entry name" value="ENKURIN"/>
    <property type="match status" value="1"/>
</dbReference>
<dbReference type="PANTHER" id="PTHR21490">
    <property type="entry name" value="ENKURIN-RELATED"/>
    <property type="match status" value="1"/>
</dbReference>
<gene>
    <name evidence="7" type="ORF">CHIRRI_LOCUS9936</name>
</gene>
<keyword evidence="3" id="KW-0963">Cytoplasm</keyword>
<keyword evidence="4" id="KW-0206">Cytoskeleton</keyword>
<dbReference type="Proteomes" id="UP001153620">
    <property type="component" value="Chromosome 3"/>
</dbReference>
<dbReference type="OrthoDB" id="2123594at2759"/>
<evidence type="ECO:0000256" key="4">
    <source>
        <dbReference type="ARBA" id="ARBA00023212"/>
    </source>
</evidence>
<proteinExistence type="predicted"/>
<evidence type="ECO:0000313" key="7">
    <source>
        <dbReference type="EMBL" id="CAG9807086.1"/>
    </source>
</evidence>
<evidence type="ECO:0000259" key="6">
    <source>
        <dbReference type="PROSITE" id="PS51665"/>
    </source>
</evidence>
<name>A0A9N9WVI3_9DIPT</name>
<evidence type="ECO:0000256" key="5">
    <source>
        <dbReference type="ARBA" id="ARBA00023273"/>
    </source>
</evidence>
<dbReference type="InterPro" id="IPR052102">
    <property type="entry name" value="Enkurin_domain-protein"/>
</dbReference>
<dbReference type="AlphaFoldDB" id="A0A9N9WVI3"/>
<evidence type="ECO:0000313" key="8">
    <source>
        <dbReference type="Proteomes" id="UP001153620"/>
    </source>
</evidence>
<evidence type="ECO:0000256" key="1">
    <source>
        <dbReference type="ARBA" id="ARBA00004138"/>
    </source>
</evidence>
<dbReference type="GO" id="GO:0005516">
    <property type="term" value="F:calmodulin binding"/>
    <property type="evidence" value="ECO:0007669"/>
    <property type="project" value="TreeGrafter"/>
</dbReference>
<evidence type="ECO:0000256" key="2">
    <source>
        <dbReference type="ARBA" id="ARBA00004245"/>
    </source>
</evidence>
<keyword evidence="8" id="KW-1185">Reference proteome</keyword>
<dbReference type="GO" id="GO:0001669">
    <property type="term" value="C:acrosomal vesicle"/>
    <property type="evidence" value="ECO:0007669"/>
    <property type="project" value="TreeGrafter"/>
</dbReference>
<dbReference type="InterPro" id="IPR027012">
    <property type="entry name" value="Enkurin_dom"/>
</dbReference>
<evidence type="ECO:0000256" key="3">
    <source>
        <dbReference type="ARBA" id="ARBA00022490"/>
    </source>
</evidence>
<reference evidence="7" key="2">
    <citation type="submission" date="2022-10" db="EMBL/GenBank/DDBJ databases">
        <authorList>
            <consortium name="ENA_rothamsted_submissions"/>
            <consortium name="culmorum"/>
            <person name="King R."/>
        </authorList>
    </citation>
    <scope>NUCLEOTIDE SEQUENCE</scope>
</reference>
<dbReference type="GO" id="GO:0005879">
    <property type="term" value="C:axonemal microtubule"/>
    <property type="evidence" value="ECO:0007669"/>
    <property type="project" value="TreeGrafter"/>
</dbReference>
<comment type="subcellular location">
    <subcellularLocation>
        <location evidence="1">Cell projection</location>
        <location evidence="1">Cilium</location>
    </subcellularLocation>
    <subcellularLocation>
        <location evidence="2">Cytoplasm</location>
        <location evidence="2">Cytoskeleton</location>
    </subcellularLocation>
</comment>
<keyword evidence="5" id="KW-0966">Cell projection</keyword>
<protein>
    <recommendedName>
        <fullName evidence="6">Enkurin domain-containing protein</fullName>
    </recommendedName>
</protein>
<dbReference type="EMBL" id="OU895879">
    <property type="protein sequence ID" value="CAG9807086.1"/>
    <property type="molecule type" value="Genomic_DNA"/>
</dbReference>
<dbReference type="PANTHER" id="PTHR21490:SF0">
    <property type="entry name" value="ENKURIN"/>
    <property type="match status" value="1"/>
</dbReference>
<reference evidence="7" key="1">
    <citation type="submission" date="2022-01" db="EMBL/GenBank/DDBJ databases">
        <authorList>
            <person name="King R."/>
        </authorList>
    </citation>
    <scope>NUCLEOTIDE SEQUENCE</scope>
</reference>
<organism evidence="7 8">
    <name type="scientific">Chironomus riparius</name>
    <dbReference type="NCBI Taxonomy" id="315576"/>
    <lineage>
        <taxon>Eukaryota</taxon>
        <taxon>Metazoa</taxon>
        <taxon>Ecdysozoa</taxon>
        <taxon>Arthropoda</taxon>
        <taxon>Hexapoda</taxon>
        <taxon>Insecta</taxon>
        <taxon>Pterygota</taxon>
        <taxon>Neoptera</taxon>
        <taxon>Endopterygota</taxon>
        <taxon>Diptera</taxon>
        <taxon>Nematocera</taxon>
        <taxon>Chironomoidea</taxon>
        <taxon>Chironomidae</taxon>
        <taxon>Chironominae</taxon>
        <taxon>Chironomus</taxon>
    </lineage>
</organism>
<dbReference type="Pfam" id="PF13864">
    <property type="entry name" value="Enkurin"/>
    <property type="match status" value="1"/>
</dbReference>
<feature type="domain" description="Enkurin" evidence="6">
    <location>
        <begin position="171"/>
        <end position="266"/>
    </location>
</feature>
<sequence length="270" mass="31839">MSIVRITSHNENIYNIELPDEKKISAKKAIIFPLHDVRYQSKFKKSICEAEKELKSNKFMQHKTFGLPEEASNVTADKFLMKDDGIARHYIRPKTSHPKCESRRPPVPKHDELNVTASMMNLSEKNFKVINIKRAKSAVIRNPPGPKCFEQKSPVYIYMPKFGTTPKYLEKRKEQMTEMKEMTQRQKERAEREELMRKIREVTQPERKKLLEGLKHNWHKMQEEYQKMPLLIDSVPKMIRKTKLENNLKSLENDICLLNTNSSRIFVVPN</sequence>